<evidence type="ECO:0000256" key="2">
    <source>
        <dbReference type="SAM" id="Phobius"/>
    </source>
</evidence>
<name>A0ABQ2SYU8_STRBA</name>
<gene>
    <name evidence="3" type="ORF">GCM10010253_15680</name>
</gene>
<dbReference type="EMBL" id="BMSZ01000003">
    <property type="protein sequence ID" value="GGS42461.1"/>
    <property type="molecule type" value="Genomic_DNA"/>
</dbReference>
<sequence>MTSVSGPGSTGSTGGTGSTDSTDSTDSMGSTDSTGSSAGEVKTLPFVVTLVVSVATVFVCGEFFGFPWWLRLITVVGVGLALEAANQAVGRARARKRAL</sequence>
<evidence type="ECO:0000313" key="4">
    <source>
        <dbReference type="Proteomes" id="UP000659767"/>
    </source>
</evidence>
<feature type="compositionally biased region" description="Gly residues" evidence="1">
    <location>
        <begin position="8"/>
        <end position="17"/>
    </location>
</feature>
<keyword evidence="2" id="KW-0472">Membrane</keyword>
<comment type="caution">
    <text evidence="3">The sequence shown here is derived from an EMBL/GenBank/DDBJ whole genome shotgun (WGS) entry which is preliminary data.</text>
</comment>
<accession>A0ABQ2SYU8</accession>
<keyword evidence="4" id="KW-1185">Reference proteome</keyword>
<protein>
    <submittedName>
        <fullName evidence="3">Uncharacterized protein</fullName>
    </submittedName>
</protein>
<dbReference type="RefSeq" id="WP_234427777.1">
    <property type="nucleotide sequence ID" value="NZ_BMSZ01000003.1"/>
</dbReference>
<keyword evidence="2" id="KW-0812">Transmembrane</keyword>
<keyword evidence="2" id="KW-1133">Transmembrane helix</keyword>
<evidence type="ECO:0000313" key="3">
    <source>
        <dbReference type="EMBL" id="GGS42461.1"/>
    </source>
</evidence>
<evidence type="ECO:0000256" key="1">
    <source>
        <dbReference type="SAM" id="MobiDB-lite"/>
    </source>
</evidence>
<proteinExistence type="predicted"/>
<feature type="transmembrane region" description="Helical" evidence="2">
    <location>
        <begin position="44"/>
        <end position="64"/>
    </location>
</feature>
<feature type="compositionally biased region" description="Low complexity" evidence="1">
    <location>
        <begin position="18"/>
        <end position="39"/>
    </location>
</feature>
<organism evidence="3 4">
    <name type="scientific">Streptomyces badius</name>
    <dbReference type="NCBI Taxonomy" id="1941"/>
    <lineage>
        <taxon>Bacteria</taxon>
        <taxon>Bacillati</taxon>
        <taxon>Actinomycetota</taxon>
        <taxon>Actinomycetes</taxon>
        <taxon>Kitasatosporales</taxon>
        <taxon>Streptomycetaceae</taxon>
        <taxon>Streptomyces</taxon>
    </lineage>
</organism>
<feature type="region of interest" description="Disordered" evidence="1">
    <location>
        <begin position="1"/>
        <end position="39"/>
    </location>
</feature>
<reference evidence="4" key="1">
    <citation type="journal article" date="2019" name="Int. J. Syst. Evol. Microbiol.">
        <title>The Global Catalogue of Microorganisms (GCM) 10K type strain sequencing project: providing services to taxonomists for standard genome sequencing and annotation.</title>
        <authorList>
            <consortium name="The Broad Institute Genomics Platform"/>
            <consortium name="The Broad Institute Genome Sequencing Center for Infectious Disease"/>
            <person name="Wu L."/>
            <person name="Ma J."/>
        </authorList>
    </citation>
    <scope>NUCLEOTIDE SEQUENCE [LARGE SCALE GENOMIC DNA]</scope>
    <source>
        <strain evidence="4">JCM 4350</strain>
    </source>
</reference>
<dbReference type="Proteomes" id="UP000659767">
    <property type="component" value="Unassembled WGS sequence"/>
</dbReference>